<sequence>MRILSPGVIQDLPFPESSSVNGLTDTECICTPEFQRCDAIGTEILQQPEQYSDAEILLQAGDVTQPFEITRVNLFGGRLFLDNTLVIDSAAAFGWFGPSDNYGVIGGAIATYTVTQTALTWPQGPFNYYWLDDHINVAVNVGTKSSDVE</sequence>
<name>A0A225VV60_9STRA</name>
<dbReference type="AlphaFoldDB" id="A0A225VV60"/>
<keyword evidence="2" id="KW-1185">Reference proteome</keyword>
<gene>
    <name evidence="1" type="ORF">PHMEG_00018726</name>
</gene>
<comment type="caution">
    <text evidence="1">The sequence shown here is derived from an EMBL/GenBank/DDBJ whole genome shotgun (WGS) entry which is preliminary data.</text>
</comment>
<proteinExistence type="predicted"/>
<reference evidence="2" key="1">
    <citation type="submission" date="2017-03" db="EMBL/GenBank/DDBJ databases">
        <title>Phytopthora megakarya and P. palmivora, two closely related causual agents of cacao black pod achieved similar genome size and gene model numbers by different mechanisms.</title>
        <authorList>
            <person name="Ali S."/>
            <person name="Shao J."/>
            <person name="Larry D.J."/>
            <person name="Kronmiller B."/>
            <person name="Shen D."/>
            <person name="Strem M.D."/>
            <person name="Melnick R.L."/>
            <person name="Guiltinan M.J."/>
            <person name="Tyler B.M."/>
            <person name="Meinhardt L.W."/>
            <person name="Bailey B.A."/>
        </authorList>
    </citation>
    <scope>NUCLEOTIDE SEQUENCE [LARGE SCALE GENOMIC DNA]</scope>
    <source>
        <strain evidence="2">zdho120</strain>
    </source>
</reference>
<accession>A0A225VV60</accession>
<organism evidence="1 2">
    <name type="scientific">Phytophthora megakarya</name>
    <dbReference type="NCBI Taxonomy" id="4795"/>
    <lineage>
        <taxon>Eukaryota</taxon>
        <taxon>Sar</taxon>
        <taxon>Stramenopiles</taxon>
        <taxon>Oomycota</taxon>
        <taxon>Peronosporomycetes</taxon>
        <taxon>Peronosporales</taxon>
        <taxon>Peronosporaceae</taxon>
        <taxon>Phytophthora</taxon>
    </lineage>
</organism>
<evidence type="ECO:0000313" key="1">
    <source>
        <dbReference type="EMBL" id="OWZ08687.1"/>
    </source>
</evidence>
<evidence type="ECO:0000313" key="2">
    <source>
        <dbReference type="Proteomes" id="UP000198211"/>
    </source>
</evidence>
<protein>
    <submittedName>
        <fullName evidence="1">Uncharacterized protein</fullName>
    </submittedName>
</protein>
<dbReference type="Proteomes" id="UP000198211">
    <property type="component" value="Unassembled WGS sequence"/>
</dbReference>
<dbReference type="EMBL" id="NBNE01003057">
    <property type="protein sequence ID" value="OWZ08687.1"/>
    <property type="molecule type" value="Genomic_DNA"/>
</dbReference>